<dbReference type="EC" id="2.3.1.-" evidence="2"/>
<protein>
    <submittedName>
        <fullName evidence="2">GNAT family N-acetyltransferase</fullName>
        <ecNumber evidence="2">2.3.1.-</ecNumber>
    </submittedName>
</protein>
<dbReference type="Proteomes" id="UP001059773">
    <property type="component" value="Chromosome"/>
</dbReference>
<keyword evidence="3" id="KW-1185">Reference proteome</keyword>
<dbReference type="Gene3D" id="3.40.630.30">
    <property type="match status" value="1"/>
</dbReference>
<organism evidence="2 3">
    <name type="scientific">Oceanobacillus jeddahense</name>
    <dbReference type="NCBI Taxonomy" id="1462527"/>
    <lineage>
        <taxon>Bacteria</taxon>
        <taxon>Bacillati</taxon>
        <taxon>Bacillota</taxon>
        <taxon>Bacilli</taxon>
        <taxon>Bacillales</taxon>
        <taxon>Bacillaceae</taxon>
        <taxon>Oceanobacillus</taxon>
    </lineage>
</organism>
<dbReference type="CDD" id="cd04301">
    <property type="entry name" value="NAT_SF"/>
    <property type="match status" value="1"/>
</dbReference>
<evidence type="ECO:0000313" key="3">
    <source>
        <dbReference type="Proteomes" id="UP001059773"/>
    </source>
</evidence>
<feature type="domain" description="N-acetyltransferase" evidence="1">
    <location>
        <begin position="4"/>
        <end position="160"/>
    </location>
</feature>
<name>A0ABY5JYB0_9BACI</name>
<gene>
    <name evidence="2" type="ORF">NP439_04975</name>
</gene>
<dbReference type="PROSITE" id="PS51186">
    <property type="entry name" value="GNAT"/>
    <property type="match status" value="1"/>
</dbReference>
<evidence type="ECO:0000313" key="2">
    <source>
        <dbReference type="EMBL" id="UUI04046.1"/>
    </source>
</evidence>
<dbReference type="PANTHER" id="PTHR43451:SF1">
    <property type="entry name" value="ACETYLTRANSFERASE"/>
    <property type="match status" value="1"/>
</dbReference>
<dbReference type="EMBL" id="CP101914">
    <property type="protein sequence ID" value="UUI04046.1"/>
    <property type="molecule type" value="Genomic_DNA"/>
</dbReference>
<reference evidence="2" key="1">
    <citation type="submission" date="2022-07" db="EMBL/GenBank/DDBJ databases">
        <title>FELIX.</title>
        <authorList>
            <person name="Wan K.H."/>
            <person name="Park S."/>
            <person name="Lawrence Q."/>
            <person name="Eichenberger J.P."/>
            <person name="Booth B.W."/>
            <person name="Piaggio A.J."/>
            <person name="Chandler J.C."/>
            <person name="Franklin A.B."/>
            <person name="Celniker S.E."/>
        </authorList>
    </citation>
    <scope>NUCLEOTIDE SEQUENCE</scope>
    <source>
        <strain evidence="2">QA-1986 374</strain>
    </source>
</reference>
<dbReference type="SUPFAM" id="SSF55729">
    <property type="entry name" value="Acyl-CoA N-acyltransferases (Nat)"/>
    <property type="match status" value="1"/>
</dbReference>
<dbReference type="GO" id="GO:0016746">
    <property type="term" value="F:acyltransferase activity"/>
    <property type="evidence" value="ECO:0007669"/>
    <property type="project" value="UniProtKB-KW"/>
</dbReference>
<sequence>MSKIHITDFQQEDIAEIVDLFYATVHEINCGDYSEDAIAAWAPLEGKTNLLKSWEHDLLKNKTFVAKIEKQIVGFIDIRADGYLDRLYVHKDKQRMGIASALLREVEKWAIKEEIPLIWTFSSITAKGFFEKNSFEVVEKENVERKGTVLSRFKMKKMLIDG</sequence>
<dbReference type="InterPro" id="IPR052564">
    <property type="entry name" value="N-acetyltrans/Recomb-assoc"/>
</dbReference>
<accession>A0ABY5JYB0</accession>
<dbReference type="InterPro" id="IPR000182">
    <property type="entry name" value="GNAT_dom"/>
</dbReference>
<keyword evidence="2" id="KW-0808">Transferase</keyword>
<proteinExistence type="predicted"/>
<keyword evidence="2" id="KW-0012">Acyltransferase</keyword>
<dbReference type="RefSeq" id="WP_256709045.1">
    <property type="nucleotide sequence ID" value="NZ_CP101914.1"/>
</dbReference>
<evidence type="ECO:0000259" key="1">
    <source>
        <dbReference type="PROSITE" id="PS51186"/>
    </source>
</evidence>
<dbReference type="PANTHER" id="PTHR43451">
    <property type="entry name" value="ACETYLTRANSFERASE (GNAT) FAMILY PROTEIN"/>
    <property type="match status" value="1"/>
</dbReference>
<dbReference type="InterPro" id="IPR016181">
    <property type="entry name" value="Acyl_CoA_acyltransferase"/>
</dbReference>
<dbReference type="Pfam" id="PF13673">
    <property type="entry name" value="Acetyltransf_10"/>
    <property type="match status" value="1"/>
</dbReference>